<reference evidence="1" key="1">
    <citation type="journal article" date="2014" name="Front. Microbiol.">
        <title>High frequency of phylogenetically diverse reductive dehalogenase-homologous genes in deep subseafloor sedimentary metagenomes.</title>
        <authorList>
            <person name="Kawai M."/>
            <person name="Futagami T."/>
            <person name="Toyoda A."/>
            <person name="Takaki Y."/>
            <person name="Nishi S."/>
            <person name="Hori S."/>
            <person name="Arai W."/>
            <person name="Tsubouchi T."/>
            <person name="Morono Y."/>
            <person name="Uchiyama I."/>
            <person name="Ito T."/>
            <person name="Fujiyama A."/>
            <person name="Inagaki F."/>
            <person name="Takami H."/>
        </authorList>
    </citation>
    <scope>NUCLEOTIDE SEQUENCE</scope>
    <source>
        <strain evidence="1">Expedition CK06-06</strain>
    </source>
</reference>
<dbReference type="AlphaFoldDB" id="X1LXJ4"/>
<proteinExistence type="predicted"/>
<sequence length="45" mass="4837">IDYDNTTSPPGFHDIQSQLPTQYVSPLSIPTGQILAASPSRHAQS</sequence>
<dbReference type="EMBL" id="BARV01013550">
    <property type="protein sequence ID" value="GAI23803.1"/>
    <property type="molecule type" value="Genomic_DNA"/>
</dbReference>
<protein>
    <submittedName>
        <fullName evidence="1">Uncharacterized protein</fullName>
    </submittedName>
</protein>
<organism evidence="1">
    <name type="scientific">marine sediment metagenome</name>
    <dbReference type="NCBI Taxonomy" id="412755"/>
    <lineage>
        <taxon>unclassified sequences</taxon>
        <taxon>metagenomes</taxon>
        <taxon>ecological metagenomes</taxon>
    </lineage>
</organism>
<accession>X1LXJ4</accession>
<feature type="non-terminal residue" evidence="1">
    <location>
        <position position="1"/>
    </location>
</feature>
<evidence type="ECO:0000313" key="1">
    <source>
        <dbReference type="EMBL" id="GAI23803.1"/>
    </source>
</evidence>
<comment type="caution">
    <text evidence="1">The sequence shown here is derived from an EMBL/GenBank/DDBJ whole genome shotgun (WGS) entry which is preliminary data.</text>
</comment>
<name>X1LXJ4_9ZZZZ</name>
<gene>
    <name evidence="1" type="ORF">S06H3_24388</name>
</gene>